<dbReference type="InterPro" id="IPR002048">
    <property type="entry name" value="EF_hand_dom"/>
</dbReference>
<dbReference type="RefSeq" id="WP_188706698.1">
    <property type="nucleotide sequence ID" value="NZ_BMIG01000002.1"/>
</dbReference>
<evidence type="ECO:0000313" key="3">
    <source>
        <dbReference type="EMBL" id="GGA89097.1"/>
    </source>
</evidence>
<dbReference type="InterPro" id="IPR011992">
    <property type="entry name" value="EF-hand-dom_pair"/>
</dbReference>
<dbReference type="AlphaFoldDB" id="A0A916WCP1"/>
<reference evidence="3" key="1">
    <citation type="journal article" date="2014" name="Int. J. Syst. Evol. Microbiol.">
        <title>Complete genome sequence of Corynebacterium casei LMG S-19264T (=DSM 44701T), isolated from a smear-ripened cheese.</title>
        <authorList>
            <consortium name="US DOE Joint Genome Institute (JGI-PGF)"/>
            <person name="Walter F."/>
            <person name="Albersmeier A."/>
            <person name="Kalinowski J."/>
            <person name="Ruckert C."/>
        </authorList>
    </citation>
    <scope>NUCLEOTIDE SEQUENCE</scope>
    <source>
        <strain evidence="3">CGMCC 1.15322</strain>
    </source>
</reference>
<dbReference type="Gene3D" id="1.10.238.10">
    <property type="entry name" value="EF-hand"/>
    <property type="match status" value="1"/>
</dbReference>
<dbReference type="Pfam" id="PF13202">
    <property type="entry name" value="EF-hand_5"/>
    <property type="match status" value="2"/>
</dbReference>
<reference evidence="3" key="2">
    <citation type="submission" date="2020-09" db="EMBL/GenBank/DDBJ databases">
        <authorList>
            <person name="Sun Q."/>
            <person name="Zhou Y."/>
        </authorList>
    </citation>
    <scope>NUCLEOTIDE SEQUENCE</scope>
    <source>
        <strain evidence="3">CGMCC 1.15322</strain>
    </source>
</reference>
<dbReference type="Proteomes" id="UP000620596">
    <property type="component" value="Unassembled WGS sequence"/>
</dbReference>
<dbReference type="PROSITE" id="PS50222">
    <property type="entry name" value="EF_HAND_2"/>
    <property type="match status" value="1"/>
</dbReference>
<protein>
    <recommendedName>
        <fullName evidence="2">EF-hand domain-containing protein</fullName>
    </recommendedName>
</protein>
<feature type="signal peptide" evidence="1">
    <location>
        <begin position="1"/>
        <end position="35"/>
    </location>
</feature>
<evidence type="ECO:0000256" key="1">
    <source>
        <dbReference type="SAM" id="SignalP"/>
    </source>
</evidence>
<dbReference type="GO" id="GO:0005509">
    <property type="term" value="F:calcium ion binding"/>
    <property type="evidence" value="ECO:0007669"/>
    <property type="project" value="InterPro"/>
</dbReference>
<proteinExistence type="predicted"/>
<sequence length="105" mass="11533">MQIQKHSIPNSLTFDKRSVLLLALLTLGTAAAVRAQTAPGTAIPPNRATSQDLEAAFKRADLNQDGKLSRQEAEFFPAVVQRFEQIDSNRDSFISLDEFSRAANS</sequence>
<feature type="domain" description="EF-hand" evidence="2">
    <location>
        <begin position="48"/>
        <end position="83"/>
    </location>
</feature>
<accession>A0A916WCP1</accession>
<dbReference type="EMBL" id="BMIG01000002">
    <property type="protein sequence ID" value="GGA89097.1"/>
    <property type="molecule type" value="Genomic_DNA"/>
</dbReference>
<name>A0A916WCP1_9BURK</name>
<comment type="caution">
    <text evidence="3">The sequence shown here is derived from an EMBL/GenBank/DDBJ whole genome shotgun (WGS) entry which is preliminary data.</text>
</comment>
<gene>
    <name evidence="3" type="ORF">GCM10011496_07350</name>
</gene>
<keyword evidence="1" id="KW-0732">Signal</keyword>
<organism evidence="3 4">
    <name type="scientific">Polaromonas eurypsychrophila</name>
    <dbReference type="NCBI Taxonomy" id="1614635"/>
    <lineage>
        <taxon>Bacteria</taxon>
        <taxon>Pseudomonadati</taxon>
        <taxon>Pseudomonadota</taxon>
        <taxon>Betaproteobacteria</taxon>
        <taxon>Burkholderiales</taxon>
        <taxon>Comamonadaceae</taxon>
        <taxon>Polaromonas</taxon>
    </lineage>
</organism>
<feature type="chain" id="PRO_5036918411" description="EF-hand domain-containing protein" evidence="1">
    <location>
        <begin position="36"/>
        <end position="105"/>
    </location>
</feature>
<evidence type="ECO:0000259" key="2">
    <source>
        <dbReference type="PROSITE" id="PS50222"/>
    </source>
</evidence>
<evidence type="ECO:0000313" key="4">
    <source>
        <dbReference type="Proteomes" id="UP000620596"/>
    </source>
</evidence>
<keyword evidence="4" id="KW-1185">Reference proteome</keyword>
<dbReference type="SUPFAM" id="SSF47473">
    <property type="entry name" value="EF-hand"/>
    <property type="match status" value="1"/>
</dbReference>